<feature type="transmembrane region" description="Helical" evidence="6">
    <location>
        <begin position="20"/>
        <end position="37"/>
    </location>
</feature>
<dbReference type="Proteomes" id="UP000283269">
    <property type="component" value="Unassembled WGS sequence"/>
</dbReference>
<dbReference type="PANTHER" id="PTHR42877:SF4">
    <property type="entry name" value="FAD_NAD(P)-BINDING DOMAIN-CONTAINING PROTEIN-RELATED"/>
    <property type="match status" value="1"/>
</dbReference>
<dbReference type="FunFam" id="1.10.510.10:FF:001123">
    <property type="entry name" value="CK1/CK1/CK1-D protein kinase"/>
    <property type="match status" value="1"/>
</dbReference>
<comment type="caution">
    <text evidence="8">The sequence shown here is derived from an EMBL/GenBank/DDBJ whole genome shotgun (WGS) entry which is preliminary data.</text>
</comment>
<evidence type="ECO:0000313" key="8">
    <source>
        <dbReference type="EMBL" id="PPQ89156.1"/>
    </source>
</evidence>
<feature type="domain" description="Protein kinase" evidence="7">
    <location>
        <begin position="558"/>
        <end position="882"/>
    </location>
</feature>
<evidence type="ECO:0000256" key="6">
    <source>
        <dbReference type="SAM" id="Phobius"/>
    </source>
</evidence>
<dbReference type="AlphaFoldDB" id="A0A409XEG2"/>
<dbReference type="InterPro" id="IPR036188">
    <property type="entry name" value="FAD/NAD-bd_sf"/>
</dbReference>
<dbReference type="GO" id="GO:0004499">
    <property type="term" value="F:N,N-dimethylaniline monooxygenase activity"/>
    <property type="evidence" value="ECO:0007669"/>
    <property type="project" value="InterPro"/>
</dbReference>
<evidence type="ECO:0000256" key="4">
    <source>
        <dbReference type="ARBA" id="ARBA00023002"/>
    </source>
</evidence>
<dbReference type="SUPFAM" id="SSF51905">
    <property type="entry name" value="FAD/NAD(P)-binding domain"/>
    <property type="match status" value="1"/>
</dbReference>
<dbReference type="GO" id="GO:0050660">
    <property type="term" value="F:flavin adenine dinucleotide binding"/>
    <property type="evidence" value="ECO:0007669"/>
    <property type="project" value="InterPro"/>
</dbReference>
<comment type="similarity">
    <text evidence="1">Belongs to the FAD-binding monooxygenase family.</text>
</comment>
<dbReference type="InterPro" id="IPR020946">
    <property type="entry name" value="Flavin_mOase-like"/>
</dbReference>
<evidence type="ECO:0000259" key="7">
    <source>
        <dbReference type="PROSITE" id="PS50011"/>
    </source>
</evidence>
<dbReference type="InterPro" id="IPR011009">
    <property type="entry name" value="Kinase-like_dom_sf"/>
</dbReference>
<dbReference type="InParanoid" id="A0A409XEG2"/>
<feature type="transmembrane region" description="Helical" evidence="6">
    <location>
        <begin position="558"/>
        <end position="587"/>
    </location>
</feature>
<dbReference type="PROSITE" id="PS50011">
    <property type="entry name" value="PROTEIN_KINASE_DOM"/>
    <property type="match status" value="1"/>
</dbReference>
<feature type="region of interest" description="Disordered" evidence="5">
    <location>
        <begin position="926"/>
        <end position="986"/>
    </location>
</feature>
<name>A0A409XEG2_PSICY</name>
<keyword evidence="3" id="KW-0274">FAD</keyword>
<dbReference type="STRING" id="93625.A0A409XEG2"/>
<dbReference type="Gene3D" id="3.30.200.20">
    <property type="entry name" value="Phosphorylase Kinase, domain 1"/>
    <property type="match status" value="1"/>
</dbReference>
<evidence type="ECO:0000313" key="9">
    <source>
        <dbReference type="Proteomes" id="UP000283269"/>
    </source>
</evidence>
<sequence length="1110" mass="124026">MASGVKEEGAGRGTGGKGPRVVIVGAGLAGIAAAIALKTKLGFENFTIYERADSVGGTWRDNTYPGCGSDVPGHWYSLSSDLNPRWQTFYATQPELRAYWENLWHKHDLARRTVLSASVRGAVWSNETQRYTLEVEDVSSGFDSGSDEEDNRERTVRITKVEAEVVFWAIGGFQAPLYPSDVGGRETFKGDLFHSARWRHDVVLHKKRVGVIGNGCSAAQLIPEISKDPSVQIVNFCRTPQWFAPRGNYRYPKWVQWIFANVPLVLRWYRNFLMARVGFPFLHLFALPADGELQSDIGFLAFRKNNKLLLNIVRKEFTAYIKHKAPKEEVNNLIPNYAPGCKRIIIDPGYLSSLKQANVSIKWDAIDSIVEKGVKMKTGEIIPLDVIVFGTGYSTEATQLKVRGSKGTTIHEYFESKGGAFAYVGSCVPGFPNQFLLLGPNVASGHASVIFSEEAQINFALQLIRPVLDGKAKSFEITEEATVEYNDWLQRRLQTSVWTDCVSYYQAGRNSKTRIVATFPGPVALFWWFCRRPKWELFRGVGAEAWERERKMDKIRKWTLLTVLISGALGIGFMSWKMSLLLLLHLLSLCFNGKLTSLERIGTNLLNSQTVAIKFEPRKAEAPQLRDECRSYRILAGCSQSFSSSILPPPPIPTHILLSFSPRDTADIPLRTGGPAQHPRYRFAGAELGGFVRYVRTQVLNQDRVHGCEADGAFAVVLAPAIDLYRVQTIHEKNLIYRDIKPDNFLIGRPGTKGANTVHVVDFGMAKQFRDPKTKQHIPYRERKSLSGTARYMSINTHLGREQSRRDDLEALGHVFMYFLRGSLPWQGLKAATNKQKYEKIGEKKQTTPIKELCEGFPEEFGIYLNYVRKLGFEETPDYDFLRELFTKVLRSSGDVDDGVFDWNLLNDGKGWEASVNQSQMLARVQNENAHHADRRRERDDRRRSQAQQQPGGPGGGVVIPPSPALVRHGSRQQRKVPGVLTPGQLTPHSAQAQAHIPIGNTLQPQRNSGLQQQGQQGHPYAGAGIGAGYEYAQQQELYKAQQQQQQGYGRTSPMVSSLGGVGAGAPVAAVSHVRAMGGDVGVAQDYQGQMHEDDVQHKPSFLKILTCRC</sequence>
<dbReference type="EMBL" id="NHYD01001946">
    <property type="protein sequence ID" value="PPQ89156.1"/>
    <property type="molecule type" value="Genomic_DNA"/>
</dbReference>
<dbReference type="SMART" id="SM00220">
    <property type="entry name" value="S_TKc"/>
    <property type="match status" value="1"/>
</dbReference>
<keyword evidence="6" id="KW-0812">Transmembrane</keyword>
<keyword evidence="6" id="KW-1133">Transmembrane helix</keyword>
<accession>A0A409XEG2</accession>
<keyword evidence="9" id="KW-1185">Reference proteome</keyword>
<dbReference type="GO" id="GO:0050661">
    <property type="term" value="F:NADP binding"/>
    <property type="evidence" value="ECO:0007669"/>
    <property type="project" value="InterPro"/>
</dbReference>
<dbReference type="GO" id="GO:0005524">
    <property type="term" value="F:ATP binding"/>
    <property type="evidence" value="ECO:0007669"/>
    <property type="project" value="InterPro"/>
</dbReference>
<feature type="compositionally biased region" description="Basic and acidic residues" evidence="5">
    <location>
        <begin position="929"/>
        <end position="944"/>
    </location>
</feature>
<dbReference type="PANTHER" id="PTHR42877">
    <property type="entry name" value="L-ORNITHINE N(5)-MONOOXYGENASE-RELATED"/>
    <property type="match status" value="1"/>
</dbReference>
<dbReference type="OrthoDB" id="5800476at2759"/>
<dbReference type="Gene3D" id="1.10.510.10">
    <property type="entry name" value="Transferase(Phosphotransferase) domain 1"/>
    <property type="match status" value="1"/>
</dbReference>
<dbReference type="GO" id="GO:0004672">
    <property type="term" value="F:protein kinase activity"/>
    <property type="evidence" value="ECO:0007669"/>
    <property type="project" value="InterPro"/>
</dbReference>
<evidence type="ECO:0000256" key="2">
    <source>
        <dbReference type="ARBA" id="ARBA00022630"/>
    </source>
</evidence>
<dbReference type="Gene3D" id="3.50.50.60">
    <property type="entry name" value="FAD/NAD(P)-binding domain"/>
    <property type="match status" value="3"/>
</dbReference>
<dbReference type="SUPFAM" id="SSF56112">
    <property type="entry name" value="Protein kinase-like (PK-like)"/>
    <property type="match status" value="1"/>
</dbReference>
<proteinExistence type="inferred from homology"/>
<evidence type="ECO:0000256" key="3">
    <source>
        <dbReference type="ARBA" id="ARBA00022827"/>
    </source>
</evidence>
<protein>
    <recommendedName>
        <fullName evidence="7">Protein kinase domain-containing protein</fullName>
    </recommendedName>
</protein>
<dbReference type="Pfam" id="PF00069">
    <property type="entry name" value="Pkinase"/>
    <property type="match status" value="1"/>
</dbReference>
<dbReference type="PROSITE" id="PS00108">
    <property type="entry name" value="PROTEIN_KINASE_ST"/>
    <property type="match status" value="1"/>
</dbReference>
<keyword evidence="6" id="KW-0472">Membrane</keyword>
<evidence type="ECO:0000256" key="1">
    <source>
        <dbReference type="ARBA" id="ARBA00010139"/>
    </source>
</evidence>
<evidence type="ECO:0000256" key="5">
    <source>
        <dbReference type="SAM" id="MobiDB-lite"/>
    </source>
</evidence>
<dbReference type="Pfam" id="PF13450">
    <property type="entry name" value="NAD_binding_8"/>
    <property type="match status" value="1"/>
</dbReference>
<keyword evidence="4" id="KW-0560">Oxidoreductase</keyword>
<organism evidence="8 9">
    <name type="scientific">Psilocybe cyanescens</name>
    <dbReference type="NCBI Taxonomy" id="93625"/>
    <lineage>
        <taxon>Eukaryota</taxon>
        <taxon>Fungi</taxon>
        <taxon>Dikarya</taxon>
        <taxon>Basidiomycota</taxon>
        <taxon>Agaricomycotina</taxon>
        <taxon>Agaricomycetes</taxon>
        <taxon>Agaricomycetidae</taxon>
        <taxon>Agaricales</taxon>
        <taxon>Agaricineae</taxon>
        <taxon>Strophariaceae</taxon>
        <taxon>Psilocybe</taxon>
    </lineage>
</organism>
<dbReference type="InterPro" id="IPR008271">
    <property type="entry name" value="Ser/Thr_kinase_AS"/>
</dbReference>
<dbReference type="Pfam" id="PF00743">
    <property type="entry name" value="FMO-like"/>
    <property type="match status" value="1"/>
</dbReference>
<keyword evidence="2" id="KW-0285">Flavoprotein</keyword>
<gene>
    <name evidence="8" type="ORF">CVT25_006528</name>
</gene>
<reference evidence="8 9" key="1">
    <citation type="journal article" date="2018" name="Evol. Lett.">
        <title>Horizontal gene cluster transfer increased hallucinogenic mushroom diversity.</title>
        <authorList>
            <person name="Reynolds H.T."/>
            <person name="Vijayakumar V."/>
            <person name="Gluck-Thaler E."/>
            <person name="Korotkin H.B."/>
            <person name="Matheny P.B."/>
            <person name="Slot J.C."/>
        </authorList>
    </citation>
    <scope>NUCLEOTIDE SEQUENCE [LARGE SCALE GENOMIC DNA]</scope>
    <source>
        <strain evidence="8 9">2631</strain>
    </source>
</reference>
<dbReference type="InterPro" id="IPR051209">
    <property type="entry name" value="FAD-bind_Monooxygenase_sf"/>
</dbReference>
<dbReference type="InterPro" id="IPR000719">
    <property type="entry name" value="Prot_kinase_dom"/>
</dbReference>